<comment type="catalytic activity">
    <reaction evidence="6">
        <text>L-homocysteine + H2O = 2-oxobutanoate + hydrogen sulfide + NH4(+) + H(+)</text>
        <dbReference type="Rhea" id="RHEA:14501"/>
        <dbReference type="ChEBI" id="CHEBI:15377"/>
        <dbReference type="ChEBI" id="CHEBI:15378"/>
        <dbReference type="ChEBI" id="CHEBI:16763"/>
        <dbReference type="ChEBI" id="CHEBI:28938"/>
        <dbReference type="ChEBI" id="CHEBI:29919"/>
        <dbReference type="ChEBI" id="CHEBI:58199"/>
        <dbReference type="EC" id="4.4.1.2"/>
    </reaction>
    <physiologicalReaction direction="left-to-right" evidence="6">
        <dbReference type="Rhea" id="RHEA:14502"/>
    </physiologicalReaction>
</comment>
<accession>A0A972GYR4</accession>
<dbReference type="CDD" id="cd00614">
    <property type="entry name" value="CGS_like"/>
    <property type="match status" value="1"/>
</dbReference>
<dbReference type="PROSITE" id="PS00868">
    <property type="entry name" value="CYS_MET_METAB_PP"/>
    <property type="match status" value="1"/>
</dbReference>
<keyword evidence="10" id="KW-0808">Transferase</keyword>
<dbReference type="GO" id="GO:0047982">
    <property type="term" value="F:homocysteine desulfhydrase activity"/>
    <property type="evidence" value="ECO:0007669"/>
    <property type="project" value="UniProtKB-EC"/>
</dbReference>
<comment type="caution">
    <text evidence="10">The sequence shown here is derived from an EMBL/GenBank/DDBJ whole genome shotgun (WGS) entry which is preliminary data.</text>
</comment>
<dbReference type="InterPro" id="IPR015422">
    <property type="entry name" value="PyrdxlP-dep_Trfase_small"/>
</dbReference>
<evidence type="ECO:0000256" key="7">
    <source>
        <dbReference type="ARBA" id="ARBA00052699"/>
    </source>
</evidence>
<dbReference type="Gene3D" id="3.40.640.10">
    <property type="entry name" value="Type I PLP-dependent aspartate aminotransferase-like (Major domain)"/>
    <property type="match status" value="1"/>
</dbReference>
<dbReference type="EMBL" id="WHOD01000027">
    <property type="protein sequence ID" value="NOU93031.1"/>
    <property type="molecule type" value="Genomic_DNA"/>
</dbReference>
<evidence type="ECO:0000256" key="3">
    <source>
        <dbReference type="ARBA" id="ARBA00022898"/>
    </source>
</evidence>
<evidence type="ECO:0000256" key="8">
    <source>
        <dbReference type="PIRSR" id="PIRSR001434-2"/>
    </source>
</evidence>
<dbReference type="GO" id="GO:0008483">
    <property type="term" value="F:transaminase activity"/>
    <property type="evidence" value="ECO:0007669"/>
    <property type="project" value="UniProtKB-KW"/>
</dbReference>
<keyword evidence="10" id="KW-0032">Aminotransferase</keyword>
<name>A0A972GYR4_9BACL</name>
<dbReference type="SUPFAM" id="SSF53383">
    <property type="entry name" value="PLP-dependent transferases"/>
    <property type="match status" value="1"/>
</dbReference>
<dbReference type="FunFam" id="3.40.640.10:FF:000046">
    <property type="entry name" value="Cystathionine gamma-lyase"/>
    <property type="match status" value="1"/>
</dbReference>
<sequence length="401" mass="44223">MLLNSQKNPLPFTFVAHDKHDERHQGAVSIPIYQNTLFSYAKSDEPGHSFKYSRMGNPTVQELEKRLAALEYGEKAQCFASGMAAISAAILSTVRTGDHIICVDQVYFGTREFLEFFLTRYGVEVTYVDGTSIDKITEAIRDNTALIYLESPTSYYFQLQDLAACVQAAKARSIKTIIDNTWASPCYQNPLRLGIDLVVHSLTKYVGGHSDVLGGAVIGSSELIDQLSRIDHQLLGGVMTPHTASLLLRGMRTLPLRMERLSQSAQTMAEYFSTVPCIKKVNFPGLSAHPQHELALSQMGGYGSLMSIEVEGTLEQAKAWVDQLDYFRIGLSFGGYESLVLVVGLVPDATPERPISLIRLNIGLEDPADLIEDVSSIHSFFQQKQSPGILDTGFDFNIASV</sequence>
<dbReference type="Proteomes" id="UP000641588">
    <property type="component" value="Unassembled WGS sequence"/>
</dbReference>
<evidence type="ECO:0000256" key="2">
    <source>
        <dbReference type="ARBA" id="ARBA00009077"/>
    </source>
</evidence>
<dbReference type="PANTHER" id="PTHR11808:SF80">
    <property type="entry name" value="CYSTATHIONINE GAMMA-LYASE"/>
    <property type="match status" value="1"/>
</dbReference>
<gene>
    <name evidence="10" type="ORF">GC093_07260</name>
</gene>
<dbReference type="GO" id="GO:0030170">
    <property type="term" value="F:pyridoxal phosphate binding"/>
    <property type="evidence" value="ECO:0007669"/>
    <property type="project" value="InterPro"/>
</dbReference>
<evidence type="ECO:0000256" key="4">
    <source>
        <dbReference type="ARBA" id="ARBA00047175"/>
    </source>
</evidence>
<comment type="catalytic activity">
    <reaction evidence="7">
        <text>L-methionine + H2O = methanethiol + 2-oxobutanoate + NH4(+)</text>
        <dbReference type="Rhea" id="RHEA:23800"/>
        <dbReference type="ChEBI" id="CHEBI:15377"/>
        <dbReference type="ChEBI" id="CHEBI:16007"/>
        <dbReference type="ChEBI" id="CHEBI:16763"/>
        <dbReference type="ChEBI" id="CHEBI:28938"/>
        <dbReference type="ChEBI" id="CHEBI:57844"/>
        <dbReference type="EC" id="4.4.1.11"/>
    </reaction>
    <physiologicalReaction direction="left-to-right" evidence="7">
        <dbReference type="Rhea" id="RHEA:23801"/>
    </physiologicalReaction>
</comment>
<evidence type="ECO:0000256" key="1">
    <source>
        <dbReference type="ARBA" id="ARBA00001933"/>
    </source>
</evidence>
<dbReference type="InterPro" id="IPR015421">
    <property type="entry name" value="PyrdxlP-dep_Trfase_major"/>
</dbReference>
<dbReference type="InterPro" id="IPR000277">
    <property type="entry name" value="Cys/Met-Metab_PyrdxlP-dep_enz"/>
</dbReference>
<keyword evidence="3 8" id="KW-0663">Pyridoxal phosphate</keyword>
<comment type="cofactor">
    <cofactor evidence="1 9">
        <name>pyridoxal 5'-phosphate</name>
        <dbReference type="ChEBI" id="CHEBI:597326"/>
    </cofactor>
</comment>
<dbReference type="EC" id="4.4.1.2" evidence="4"/>
<dbReference type="GO" id="GO:0005737">
    <property type="term" value="C:cytoplasm"/>
    <property type="evidence" value="ECO:0007669"/>
    <property type="project" value="TreeGrafter"/>
</dbReference>
<evidence type="ECO:0000256" key="5">
    <source>
        <dbReference type="ARBA" id="ARBA00047199"/>
    </source>
</evidence>
<dbReference type="PIRSF" id="PIRSF001434">
    <property type="entry name" value="CGS"/>
    <property type="match status" value="1"/>
</dbReference>
<proteinExistence type="inferred from homology"/>
<dbReference type="GO" id="GO:0019346">
    <property type="term" value="P:transsulfuration"/>
    <property type="evidence" value="ECO:0007669"/>
    <property type="project" value="InterPro"/>
</dbReference>
<evidence type="ECO:0000256" key="9">
    <source>
        <dbReference type="RuleBase" id="RU362118"/>
    </source>
</evidence>
<evidence type="ECO:0000313" key="11">
    <source>
        <dbReference type="Proteomes" id="UP000641588"/>
    </source>
</evidence>
<dbReference type="PANTHER" id="PTHR11808">
    <property type="entry name" value="TRANS-SULFURATION ENZYME FAMILY MEMBER"/>
    <property type="match status" value="1"/>
</dbReference>
<dbReference type="Pfam" id="PF01053">
    <property type="entry name" value="Cys_Met_Meta_PP"/>
    <property type="match status" value="1"/>
</dbReference>
<keyword evidence="11" id="KW-1185">Reference proteome</keyword>
<dbReference type="InterPro" id="IPR015424">
    <property type="entry name" value="PyrdxlP-dep_Trfase"/>
</dbReference>
<dbReference type="Gene3D" id="3.90.1150.10">
    <property type="entry name" value="Aspartate Aminotransferase, domain 1"/>
    <property type="match status" value="1"/>
</dbReference>
<dbReference type="InterPro" id="IPR054542">
    <property type="entry name" value="Cys_met_metab_PP"/>
</dbReference>
<reference evidence="10" key="1">
    <citation type="submission" date="2019-10" db="EMBL/GenBank/DDBJ databases">
        <title>Description of Paenibacillus glebae sp. nov.</title>
        <authorList>
            <person name="Carlier A."/>
            <person name="Qi S."/>
        </authorList>
    </citation>
    <scope>NUCLEOTIDE SEQUENCE</scope>
    <source>
        <strain evidence="10">LMG 31456</strain>
    </source>
</reference>
<protein>
    <recommendedName>
        <fullName evidence="4">homocysteine desulfhydrase</fullName>
        <ecNumber evidence="4">4.4.1.2</ecNumber>
    </recommendedName>
    <alternativeName>
        <fullName evidence="5">Homocysteine desulfhydrase</fullName>
    </alternativeName>
</protein>
<organism evidence="10 11">
    <name type="scientific">Paenibacillus foliorum</name>
    <dbReference type="NCBI Taxonomy" id="2654974"/>
    <lineage>
        <taxon>Bacteria</taxon>
        <taxon>Bacillati</taxon>
        <taxon>Bacillota</taxon>
        <taxon>Bacilli</taxon>
        <taxon>Bacillales</taxon>
        <taxon>Paenibacillaceae</taxon>
        <taxon>Paenibacillus</taxon>
    </lineage>
</organism>
<dbReference type="GO" id="GO:0018826">
    <property type="term" value="F:methionine gamma-lyase activity"/>
    <property type="evidence" value="ECO:0007669"/>
    <property type="project" value="UniProtKB-EC"/>
</dbReference>
<evidence type="ECO:0000313" key="10">
    <source>
        <dbReference type="EMBL" id="NOU93031.1"/>
    </source>
</evidence>
<dbReference type="AlphaFoldDB" id="A0A972GYR4"/>
<comment type="similarity">
    <text evidence="2 9">Belongs to the trans-sulfuration enzymes family.</text>
</comment>
<feature type="modified residue" description="N6-(pyridoxal phosphate)lysine" evidence="8">
    <location>
        <position position="204"/>
    </location>
</feature>
<evidence type="ECO:0000256" key="6">
    <source>
        <dbReference type="ARBA" id="ARBA00048780"/>
    </source>
</evidence>